<dbReference type="InterPro" id="IPR003439">
    <property type="entry name" value="ABC_transporter-like_ATP-bd"/>
</dbReference>
<keyword evidence="8" id="KW-1185">Reference proteome</keyword>
<dbReference type="SMART" id="SM00382">
    <property type="entry name" value="AAA"/>
    <property type="match status" value="1"/>
</dbReference>
<dbReference type="GO" id="GO:0005524">
    <property type="term" value="F:ATP binding"/>
    <property type="evidence" value="ECO:0007669"/>
    <property type="project" value="UniProtKB-KW"/>
</dbReference>
<dbReference type="Pfam" id="PF08352">
    <property type="entry name" value="oligo_HPY"/>
    <property type="match status" value="1"/>
</dbReference>
<evidence type="ECO:0000259" key="6">
    <source>
        <dbReference type="PROSITE" id="PS50893"/>
    </source>
</evidence>
<evidence type="ECO:0000256" key="2">
    <source>
        <dbReference type="ARBA" id="ARBA00022448"/>
    </source>
</evidence>
<reference evidence="7 8" key="1">
    <citation type="submission" date="2019-02" db="EMBL/GenBank/DDBJ databases">
        <title>Deep-cultivation of Planctomycetes and their phenomic and genomic characterization uncovers novel biology.</title>
        <authorList>
            <person name="Wiegand S."/>
            <person name="Jogler M."/>
            <person name="Boedeker C."/>
            <person name="Pinto D."/>
            <person name="Vollmers J."/>
            <person name="Rivas-Marin E."/>
            <person name="Kohn T."/>
            <person name="Peeters S.H."/>
            <person name="Heuer A."/>
            <person name="Rast P."/>
            <person name="Oberbeckmann S."/>
            <person name="Bunk B."/>
            <person name="Jeske O."/>
            <person name="Meyerdierks A."/>
            <person name="Storesund J.E."/>
            <person name="Kallscheuer N."/>
            <person name="Luecker S."/>
            <person name="Lage O.M."/>
            <person name="Pohl T."/>
            <person name="Merkel B.J."/>
            <person name="Hornburger P."/>
            <person name="Mueller R.-W."/>
            <person name="Bruemmer F."/>
            <person name="Labrenz M."/>
            <person name="Spormann A.M."/>
            <person name="Op den Camp H."/>
            <person name="Overmann J."/>
            <person name="Amann R."/>
            <person name="Jetten M.S.M."/>
            <person name="Mascher T."/>
            <person name="Medema M.H."/>
            <person name="Devos D.P."/>
            <person name="Kaster A.-K."/>
            <person name="Ovreas L."/>
            <person name="Rohde M."/>
            <person name="Galperin M.Y."/>
            <person name="Jogler C."/>
        </authorList>
    </citation>
    <scope>NUCLEOTIDE SEQUENCE [LARGE SCALE GENOMIC DNA]</scope>
    <source>
        <strain evidence="7 8">TBK1r</strain>
    </source>
</reference>
<dbReference type="PANTHER" id="PTHR43776">
    <property type="entry name" value="TRANSPORT ATP-BINDING PROTEIN"/>
    <property type="match status" value="1"/>
</dbReference>
<dbReference type="PROSITE" id="PS00211">
    <property type="entry name" value="ABC_TRANSPORTER_1"/>
    <property type="match status" value="1"/>
</dbReference>
<organism evidence="7 8">
    <name type="scientific">Stieleria magnilauensis</name>
    <dbReference type="NCBI Taxonomy" id="2527963"/>
    <lineage>
        <taxon>Bacteria</taxon>
        <taxon>Pseudomonadati</taxon>
        <taxon>Planctomycetota</taxon>
        <taxon>Planctomycetia</taxon>
        <taxon>Pirellulales</taxon>
        <taxon>Pirellulaceae</taxon>
        <taxon>Stieleria</taxon>
    </lineage>
</organism>
<protein>
    <submittedName>
        <fullName evidence="7">Oligopeptide transport ATP-binding protein OppF</fullName>
    </submittedName>
</protein>
<comment type="similarity">
    <text evidence="1">Belongs to the ABC transporter superfamily.</text>
</comment>
<name>A0ABX5Y5H1_9BACT</name>
<feature type="domain" description="ABC transporter" evidence="6">
    <location>
        <begin position="29"/>
        <end position="280"/>
    </location>
</feature>
<evidence type="ECO:0000256" key="3">
    <source>
        <dbReference type="ARBA" id="ARBA00022741"/>
    </source>
</evidence>
<dbReference type="Proteomes" id="UP000318081">
    <property type="component" value="Chromosome"/>
</dbReference>
<dbReference type="PROSITE" id="PS50893">
    <property type="entry name" value="ABC_TRANSPORTER_2"/>
    <property type="match status" value="1"/>
</dbReference>
<proteinExistence type="inferred from homology"/>
<dbReference type="InterPro" id="IPR003593">
    <property type="entry name" value="AAA+_ATPase"/>
</dbReference>
<keyword evidence="4 7" id="KW-0067">ATP-binding</keyword>
<dbReference type="InterPro" id="IPR050319">
    <property type="entry name" value="ABC_transp_ATP-bind"/>
</dbReference>
<evidence type="ECO:0000313" key="8">
    <source>
        <dbReference type="Proteomes" id="UP000318081"/>
    </source>
</evidence>
<evidence type="ECO:0000313" key="7">
    <source>
        <dbReference type="EMBL" id="QDV88246.1"/>
    </source>
</evidence>
<dbReference type="InterPro" id="IPR027417">
    <property type="entry name" value="P-loop_NTPase"/>
</dbReference>
<dbReference type="RefSeq" id="WP_145220417.1">
    <property type="nucleotide sequence ID" value="NZ_CP036432.1"/>
</dbReference>
<dbReference type="EMBL" id="CP036432">
    <property type="protein sequence ID" value="QDV88246.1"/>
    <property type="molecule type" value="Genomic_DNA"/>
</dbReference>
<evidence type="ECO:0000256" key="5">
    <source>
        <dbReference type="SAM" id="MobiDB-lite"/>
    </source>
</evidence>
<accession>A0ABX5Y5H1</accession>
<dbReference type="CDD" id="cd03257">
    <property type="entry name" value="ABC_NikE_OppD_transporters"/>
    <property type="match status" value="1"/>
</dbReference>
<dbReference type="InterPro" id="IPR013563">
    <property type="entry name" value="Oligopep_ABC_C"/>
</dbReference>
<sequence length="351" mass="38372">MSETNPSPIQSPTVAPTSVPGASPAAPLLSVEDLRVQFPFSRGSFLSPQRGVIRAVDGLSFDINKGETLALVGESGCGKSTTARAIINLVHPTSGSVRLEGVDITRLGDREMMPYRRVVQMVFQDPFASLNPRMTVGSIIGEPLAVHGLASGKDRKLEVLRLMDLVGLNPRFLNRYPHEFSGGQRQRIGIARALAVQPKLILCDEPVSALDVSIQAQIINLLMDLQQRLGLSYLFIAHDLSVVRHIATRVGVMYLGRLVELGEAESVYSHPTHPYTEALLSAVPVPDPSKAASRQRIRLEGEVPTPDREHVGCSFADRCPLVVDKCRFDRPVHRQISGSEKVHTVACWERG</sequence>
<feature type="region of interest" description="Disordered" evidence="5">
    <location>
        <begin position="1"/>
        <end position="22"/>
    </location>
</feature>
<keyword evidence="2" id="KW-0813">Transport</keyword>
<dbReference type="Gene3D" id="3.40.50.300">
    <property type="entry name" value="P-loop containing nucleotide triphosphate hydrolases"/>
    <property type="match status" value="1"/>
</dbReference>
<dbReference type="InterPro" id="IPR017871">
    <property type="entry name" value="ABC_transporter-like_CS"/>
</dbReference>
<evidence type="ECO:0000256" key="4">
    <source>
        <dbReference type="ARBA" id="ARBA00022840"/>
    </source>
</evidence>
<keyword evidence="3" id="KW-0547">Nucleotide-binding</keyword>
<evidence type="ECO:0000256" key="1">
    <source>
        <dbReference type="ARBA" id="ARBA00005417"/>
    </source>
</evidence>
<gene>
    <name evidence="7" type="primary">oppF</name>
    <name evidence="7" type="ORF">TBK1r_72780</name>
</gene>
<dbReference type="PANTHER" id="PTHR43776:SF7">
    <property type="entry name" value="D,D-DIPEPTIDE TRANSPORT ATP-BINDING PROTEIN DDPF-RELATED"/>
    <property type="match status" value="1"/>
</dbReference>
<dbReference type="NCBIfam" id="TIGR01727">
    <property type="entry name" value="oligo_HPY"/>
    <property type="match status" value="1"/>
</dbReference>
<dbReference type="SUPFAM" id="SSF52540">
    <property type="entry name" value="P-loop containing nucleoside triphosphate hydrolases"/>
    <property type="match status" value="1"/>
</dbReference>
<feature type="compositionally biased region" description="Polar residues" evidence="5">
    <location>
        <begin position="1"/>
        <end position="16"/>
    </location>
</feature>
<dbReference type="Pfam" id="PF00005">
    <property type="entry name" value="ABC_tran"/>
    <property type="match status" value="1"/>
</dbReference>